<dbReference type="Proteomes" id="UP000199451">
    <property type="component" value="Unassembled WGS sequence"/>
</dbReference>
<evidence type="ECO:0000313" key="2">
    <source>
        <dbReference type="Proteomes" id="UP000199451"/>
    </source>
</evidence>
<protein>
    <submittedName>
        <fullName evidence="1">Pyridoxamine 5'-phosphate oxidase</fullName>
    </submittedName>
</protein>
<sequence>MRDTEYTYTTGMDDDELARRLRTDVTGVLSLVDGDEAVGFPVAHYYDGETLYLRLCERPGSDKSRLVGATRRASFVLTGGDDETAWSVVVRGPLAAVDGDEFDDATLNRWFAPVRLFDEAVEDVRPVVYRLTVDDIGGRRVCGPVSVA</sequence>
<name>A0A1G9PYX2_9EURY</name>
<dbReference type="InterPro" id="IPR012349">
    <property type="entry name" value="Split_barrel_FMN-bd"/>
</dbReference>
<dbReference type="InterPro" id="IPR024747">
    <property type="entry name" value="Pyridox_Oxase-rel"/>
</dbReference>
<evidence type="ECO:0000313" key="1">
    <source>
        <dbReference type="EMBL" id="SDM03944.1"/>
    </source>
</evidence>
<reference evidence="2" key="1">
    <citation type="submission" date="2016-10" db="EMBL/GenBank/DDBJ databases">
        <authorList>
            <person name="Varghese N."/>
            <person name="Submissions S."/>
        </authorList>
    </citation>
    <scope>NUCLEOTIDE SEQUENCE [LARGE SCALE GENOMIC DNA]</scope>
    <source>
        <strain evidence="2">CGMCC 1.10119</strain>
    </source>
</reference>
<dbReference type="SUPFAM" id="SSF50475">
    <property type="entry name" value="FMN-binding split barrel"/>
    <property type="match status" value="1"/>
</dbReference>
<dbReference type="RefSeq" id="WP_089693934.1">
    <property type="nucleotide sequence ID" value="NZ_FNHL01000001.1"/>
</dbReference>
<organism evidence="1 2">
    <name type="scientific">Halogranum gelatinilyticum</name>
    <dbReference type="NCBI Taxonomy" id="660521"/>
    <lineage>
        <taxon>Archaea</taxon>
        <taxon>Methanobacteriati</taxon>
        <taxon>Methanobacteriota</taxon>
        <taxon>Stenosarchaea group</taxon>
        <taxon>Halobacteria</taxon>
        <taxon>Halobacteriales</taxon>
        <taxon>Haloferacaceae</taxon>
    </lineage>
</organism>
<accession>A0A1G9PYX2</accession>
<dbReference type="EMBL" id="FNHL01000001">
    <property type="protein sequence ID" value="SDM03944.1"/>
    <property type="molecule type" value="Genomic_DNA"/>
</dbReference>
<gene>
    <name evidence="1" type="ORF">SAMN04487949_0605</name>
</gene>
<dbReference type="Gene3D" id="2.30.110.10">
    <property type="entry name" value="Electron Transport, Fmn-binding Protein, Chain A"/>
    <property type="match status" value="1"/>
</dbReference>
<dbReference type="OrthoDB" id="288110at2157"/>
<dbReference type="AlphaFoldDB" id="A0A1G9PYX2"/>
<dbReference type="Pfam" id="PF12900">
    <property type="entry name" value="Pyridox_ox_2"/>
    <property type="match status" value="1"/>
</dbReference>
<proteinExistence type="predicted"/>
<keyword evidence="2" id="KW-1185">Reference proteome</keyword>